<dbReference type="PRINTS" id="PR00369">
    <property type="entry name" value="FLAVODOXIN"/>
</dbReference>
<evidence type="ECO:0000256" key="9">
    <source>
        <dbReference type="ARBA" id="ARBA00032437"/>
    </source>
</evidence>
<dbReference type="AlphaFoldDB" id="A0A6V7XD60"/>
<protein>
    <recommendedName>
        <fullName evidence="3">Guided entry of tail-anchored proteins factor 1</fullName>
    </recommendedName>
    <alternativeName>
        <fullName evidence="9">Tail-anchored protein insertion receptor WRB</fullName>
    </alternativeName>
    <alternativeName>
        <fullName evidence="10">Tryptophan-rich basic protein</fullName>
    </alternativeName>
</protein>
<dbReference type="Gene3D" id="3.40.50.360">
    <property type="match status" value="1"/>
</dbReference>
<dbReference type="InterPro" id="IPR001433">
    <property type="entry name" value="OxRdtase_FAD/NAD-bd"/>
</dbReference>
<evidence type="ECO:0000256" key="7">
    <source>
        <dbReference type="ARBA" id="ARBA00022857"/>
    </source>
</evidence>
<evidence type="ECO:0000256" key="3">
    <source>
        <dbReference type="ARBA" id="ARBA00017951"/>
    </source>
</evidence>
<dbReference type="Gene3D" id="3.40.50.80">
    <property type="entry name" value="Nucleotide-binding domain of ferredoxin-NADP reductase (FNR) module"/>
    <property type="match status" value="1"/>
</dbReference>
<evidence type="ECO:0000313" key="14">
    <source>
        <dbReference type="EMBL" id="CAD2197269.1"/>
    </source>
</evidence>
<evidence type="ECO:0000256" key="6">
    <source>
        <dbReference type="ARBA" id="ARBA00022827"/>
    </source>
</evidence>
<dbReference type="InterPro" id="IPR029039">
    <property type="entry name" value="Flavoprotein-like_sf"/>
</dbReference>
<evidence type="ECO:0000313" key="15">
    <source>
        <dbReference type="Proteomes" id="UP000580250"/>
    </source>
</evidence>
<dbReference type="InterPro" id="IPR008254">
    <property type="entry name" value="Flavodoxin/NO_synth"/>
</dbReference>
<evidence type="ECO:0000256" key="5">
    <source>
        <dbReference type="ARBA" id="ARBA00022643"/>
    </source>
</evidence>
<dbReference type="OrthoDB" id="1856718at2759"/>
<evidence type="ECO:0000256" key="10">
    <source>
        <dbReference type="ARBA" id="ARBA00033006"/>
    </source>
</evidence>
<reference evidence="14 15" key="1">
    <citation type="submission" date="2020-08" db="EMBL/GenBank/DDBJ databases">
        <authorList>
            <person name="Koutsovoulos G."/>
            <person name="Danchin GJ E."/>
        </authorList>
    </citation>
    <scope>NUCLEOTIDE SEQUENCE [LARGE SCALE GENOMIC DNA]</scope>
</reference>
<dbReference type="Proteomes" id="UP000580250">
    <property type="component" value="Unassembled WGS sequence"/>
</dbReference>
<dbReference type="Pfam" id="PF04420">
    <property type="entry name" value="CHD5"/>
    <property type="match status" value="1"/>
</dbReference>
<accession>A0A6V7XD60</accession>
<evidence type="ECO:0000259" key="12">
    <source>
        <dbReference type="PROSITE" id="PS50902"/>
    </source>
</evidence>
<dbReference type="GO" id="GO:0010181">
    <property type="term" value="F:FMN binding"/>
    <property type="evidence" value="ECO:0007669"/>
    <property type="project" value="InterPro"/>
</dbReference>
<evidence type="ECO:0000256" key="1">
    <source>
        <dbReference type="ARBA" id="ARBA00001917"/>
    </source>
</evidence>
<feature type="domain" description="Flavodoxin-like" evidence="12">
    <location>
        <begin position="22"/>
        <end position="167"/>
    </location>
</feature>
<dbReference type="InterPro" id="IPR001094">
    <property type="entry name" value="Flavdoxin-like"/>
</dbReference>
<dbReference type="GO" id="GO:0016491">
    <property type="term" value="F:oxidoreductase activity"/>
    <property type="evidence" value="ECO:0007669"/>
    <property type="project" value="UniProtKB-KW"/>
</dbReference>
<feature type="coiled-coil region" evidence="11">
    <location>
        <begin position="631"/>
        <end position="684"/>
    </location>
</feature>
<name>A0A6V7XD60_MELEN</name>
<dbReference type="InterPro" id="IPR017938">
    <property type="entry name" value="Riboflavin_synthase-like_b-brl"/>
</dbReference>
<dbReference type="InterPro" id="IPR001709">
    <property type="entry name" value="Flavoprot_Pyr_Nucl_cyt_Rdtase"/>
</dbReference>
<comment type="caution">
    <text evidence="14">The sequence shown here is derived from an EMBL/GenBank/DDBJ whole genome shotgun (WGS) entry which is preliminary data.</text>
</comment>
<gene>
    <name evidence="14" type="ORF">MENT_LOCUS50502</name>
</gene>
<dbReference type="PANTHER" id="PTHR19384">
    <property type="entry name" value="NITRIC OXIDE SYNTHASE-RELATED"/>
    <property type="match status" value="1"/>
</dbReference>
<dbReference type="Pfam" id="PF00258">
    <property type="entry name" value="Flavodoxin_1"/>
    <property type="match status" value="1"/>
</dbReference>
<dbReference type="Gene3D" id="1.20.990.10">
    <property type="entry name" value="NADPH-cytochrome p450 Reductase, Chain A, domain 3"/>
    <property type="match status" value="1"/>
</dbReference>
<dbReference type="Gene3D" id="2.40.30.10">
    <property type="entry name" value="Translation factors"/>
    <property type="match status" value="1"/>
</dbReference>
<dbReference type="PROSITE" id="PS50902">
    <property type="entry name" value="FLAVODOXIN_LIKE"/>
    <property type="match status" value="1"/>
</dbReference>
<evidence type="ECO:0000256" key="2">
    <source>
        <dbReference type="ARBA" id="ARBA00001974"/>
    </source>
</evidence>
<dbReference type="InterPro" id="IPR023173">
    <property type="entry name" value="NADPH_Cyt_P450_Rdtase_alpha"/>
</dbReference>
<evidence type="ECO:0000256" key="8">
    <source>
        <dbReference type="ARBA" id="ARBA00023002"/>
    </source>
</evidence>
<dbReference type="GO" id="GO:0050660">
    <property type="term" value="F:flavin adenine dinucleotide binding"/>
    <property type="evidence" value="ECO:0007669"/>
    <property type="project" value="TreeGrafter"/>
</dbReference>
<keyword evidence="8" id="KW-0560">Oxidoreductase</keyword>
<dbReference type="SUPFAM" id="SSF63380">
    <property type="entry name" value="Riboflavin synthase domain-like"/>
    <property type="match status" value="1"/>
</dbReference>
<dbReference type="GO" id="GO:0071816">
    <property type="term" value="P:tail-anchored membrane protein insertion into ER membrane"/>
    <property type="evidence" value="ECO:0007669"/>
    <property type="project" value="InterPro"/>
</dbReference>
<dbReference type="SUPFAM" id="SSF52218">
    <property type="entry name" value="Flavoproteins"/>
    <property type="match status" value="1"/>
</dbReference>
<evidence type="ECO:0000259" key="13">
    <source>
        <dbReference type="PROSITE" id="PS51384"/>
    </source>
</evidence>
<dbReference type="GO" id="GO:0005829">
    <property type="term" value="C:cytosol"/>
    <property type="evidence" value="ECO:0007669"/>
    <property type="project" value="TreeGrafter"/>
</dbReference>
<dbReference type="InterPro" id="IPR029012">
    <property type="entry name" value="Helix_hairpin_bin_sf"/>
</dbReference>
<proteinExistence type="predicted"/>
<evidence type="ECO:0000256" key="4">
    <source>
        <dbReference type="ARBA" id="ARBA00022630"/>
    </source>
</evidence>
<sequence>MRDEFYWKKMDEERRKIMTLIIKILYGSETGNAQDFAEQIWQNLYSKNILTQCLAMDDYSINLLPTEELIIFIVSTSGNGDVPTNMRKSWTFLLSKKLLEGKYLDKLKFALLGLGDSSYTKYNFAAKKLYRRLIQLGAKPLSDLALADDQDAFGIDGVFEKWFFELLENNKEYFVSQPSTSTNPKFHFDILLDDKYFNNNNNNYYPLTIIKNERVTNEQHFQETRLISLFIGEDVKENFRYNPGDVLMVLPENLITSIEMAKNVLTKCKNLWDLPMSICRSSSNVPISPQFVRLFSSQNLTLNALFQYYFDLHCIPKRSFIKKFASIAEDELEKERLLEFCSPEGIDDYYEYCIYSKRSICEFLRDFPQTSSLLTIGHFLDFFPIIRSRAFSIASSPSGHLNEIQLLVAKVKYNIRRIKTPRLGLCSNFLCSTNHGHQIYARISPGIFKYDKEQVTPYILIGPGTGVAPFRSMIVENEFNRKCPITLFFGCRNEAMDFYFKDEWSNYKNLQLFAAFSRDQEEKVYVQHKISENFKELWNLINCGGAKIFIAGSAGDMPKQVINSFKQVFIQEGRMSVEEADKFVELMEKKKLIQYETWNFACAFLLSLSFGLVDFNYTKPVNSFLGLFSRKTSEEISLDRLNEQMIQIRNQMSMLSPTSDFAKYYKNERLLNKLKEEKEKLDKTIFSKSIISSVKINIAVKTIFMVIATCLMWKAEFFVLFKMDTKWFWPLNILNLQNNIFGGQGKEEEDMHQNVTLFSFVLLTLIVKKIWEYRKNNNNNDINFIGTEIFTTH</sequence>
<keyword evidence="7" id="KW-0521">NADP</keyword>
<dbReference type="SUPFAM" id="SSF52343">
    <property type="entry name" value="Ferredoxin reductase-like, C-terminal NADP-linked domain"/>
    <property type="match status" value="1"/>
</dbReference>
<dbReference type="PROSITE" id="PS51384">
    <property type="entry name" value="FAD_FR"/>
    <property type="match status" value="1"/>
</dbReference>
<keyword evidence="4" id="KW-0285">Flavoprotein</keyword>
<evidence type="ECO:0000256" key="11">
    <source>
        <dbReference type="SAM" id="Coils"/>
    </source>
</evidence>
<feature type="domain" description="FAD-binding FR-type" evidence="13">
    <location>
        <begin position="202"/>
        <end position="451"/>
    </location>
</feature>
<dbReference type="PRINTS" id="PR00371">
    <property type="entry name" value="FPNCR"/>
</dbReference>
<keyword evidence="11" id="KW-0175">Coiled coil</keyword>
<comment type="cofactor">
    <cofactor evidence="2">
        <name>FAD</name>
        <dbReference type="ChEBI" id="CHEBI:57692"/>
    </cofactor>
</comment>
<dbReference type="Pfam" id="PF00175">
    <property type="entry name" value="NAD_binding_1"/>
    <property type="match status" value="1"/>
</dbReference>
<dbReference type="Pfam" id="PF00667">
    <property type="entry name" value="FAD_binding_1"/>
    <property type="match status" value="1"/>
</dbReference>
<dbReference type="InterPro" id="IPR017927">
    <property type="entry name" value="FAD-bd_FR_type"/>
</dbReference>
<dbReference type="InterPro" id="IPR003097">
    <property type="entry name" value="CysJ-like_FAD-binding"/>
</dbReference>
<dbReference type="FunFam" id="3.40.50.80:FF:000032">
    <property type="entry name" value="NADPH-dependent diflavin oxidoreductase 1"/>
    <property type="match status" value="1"/>
</dbReference>
<dbReference type="InterPro" id="IPR028945">
    <property type="entry name" value="Get1"/>
</dbReference>
<dbReference type="Gene3D" id="1.10.287.660">
    <property type="entry name" value="Helix hairpin bin"/>
    <property type="match status" value="1"/>
</dbReference>
<dbReference type="PANTHER" id="PTHR19384:SF10">
    <property type="entry name" value="NADPH-DEPENDENT DIFLAVIN OXIDOREDUCTASE 1"/>
    <property type="match status" value="1"/>
</dbReference>
<organism evidence="14 15">
    <name type="scientific">Meloidogyne enterolobii</name>
    <name type="common">Root-knot nematode worm</name>
    <name type="synonym">Meloidogyne mayaguensis</name>
    <dbReference type="NCBI Taxonomy" id="390850"/>
    <lineage>
        <taxon>Eukaryota</taxon>
        <taxon>Metazoa</taxon>
        <taxon>Ecdysozoa</taxon>
        <taxon>Nematoda</taxon>
        <taxon>Chromadorea</taxon>
        <taxon>Rhabditida</taxon>
        <taxon>Tylenchina</taxon>
        <taxon>Tylenchomorpha</taxon>
        <taxon>Tylenchoidea</taxon>
        <taxon>Meloidogynidae</taxon>
        <taxon>Meloidogyninae</taxon>
        <taxon>Meloidogyne</taxon>
    </lineage>
</organism>
<keyword evidence="5" id="KW-0288">FMN</keyword>
<dbReference type="InterPro" id="IPR039261">
    <property type="entry name" value="FNR_nucleotide-bd"/>
</dbReference>
<keyword evidence="6" id="KW-0274">FAD</keyword>
<dbReference type="EMBL" id="CAJEWN010001413">
    <property type="protein sequence ID" value="CAD2197269.1"/>
    <property type="molecule type" value="Genomic_DNA"/>
</dbReference>
<comment type="cofactor">
    <cofactor evidence="1">
        <name>FMN</name>
        <dbReference type="ChEBI" id="CHEBI:58210"/>
    </cofactor>
</comment>